<dbReference type="Pfam" id="PF07727">
    <property type="entry name" value="RVT_2"/>
    <property type="match status" value="1"/>
</dbReference>
<dbReference type="Proteomes" id="UP001187471">
    <property type="component" value="Unassembled WGS sequence"/>
</dbReference>
<organism evidence="2 3">
    <name type="scientific">Escallonia rubra</name>
    <dbReference type="NCBI Taxonomy" id="112253"/>
    <lineage>
        <taxon>Eukaryota</taxon>
        <taxon>Viridiplantae</taxon>
        <taxon>Streptophyta</taxon>
        <taxon>Embryophyta</taxon>
        <taxon>Tracheophyta</taxon>
        <taxon>Spermatophyta</taxon>
        <taxon>Magnoliopsida</taxon>
        <taxon>eudicotyledons</taxon>
        <taxon>Gunneridae</taxon>
        <taxon>Pentapetalae</taxon>
        <taxon>asterids</taxon>
        <taxon>campanulids</taxon>
        <taxon>Escalloniales</taxon>
        <taxon>Escalloniaceae</taxon>
        <taxon>Escallonia</taxon>
    </lineage>
</organism>
<protein>
    <recommendedName>
        <fullName evidence="1">Reverse transcriptase Ty1/copia-type domain-containing protein</fullName>
    </recommendedName>
</protein>
<dbReference type="InterPro" id="IPR043502">
    <property type="entry name" value="DNA/RNA_pol_sf"/>
</dbReference>
<gene>
    <name evidence="2" type="ORF">RJ640_001778</name>
</gene>
<evidence type="ECO:0000313" key="3">
    <source>
        <dbReference type="Proteomes" id="UP001187471"/>
    </source>
</evidence>
<evidence type="ECO:0000259" key="1">
    <source>
        <dbReference type="Pfam" id="PF07727"/>
    </source>
</evidence>
<proteinExistence type="predicted"/>
<feature type="domain" description="Reverse transcriptase Ty1/copia-type" evidence="1">
    <location>
        <begin position="105"/>
        <end position="275"/>
    </location>
</feature>
<dbReference type="InterPro" id="IPR013103">
    <property type="entry name" value="RVT_2"/>
</dbReference>
<sequence length="421" mass="48579">MLLLPMIKPPAQNVNIEPSRLQSKNLHVRVLENQSQPVKVGAVNVDTVPFSQGIRKYVLSALQAATQKSDRLRRCAELMAAAMYKFGSRRAQTEMHNAANRQESHKNWKIYQLDVKSTFLNGILKEEVYIEQPKGYEVKGKEDKVLKLKKALYGLKQAPREWNRGIYRYFQENGFVRCPHEYAFYVKEHKNGDVLYVCLYGDDLIFTVNNPSMFDEFKDAMARELEMMDMGLMSYYLGLEVKQMKDGIFMSQEGCANEVLKKFKMLDSKPVKTPRVCGVKLRKFDGGKKVDSTLFKSLVGSLRYLTCTRPDILFSVVLVSCFMEALSSIHMKSAKRILCYLKVNKMATKNAITDLVKGEKLNEDNHDVWHKKVKFMLNEEELEEHLTKEMVAPTEGQPLRDHAAYQNWNEKDRSVLRATRC</sequence>
<comment type="caution">
    <text evidence="2">The sequence shown here is derived from an EMBL/GenBank/DDBJ whole genome shotgun (WGS) entry which is preliminary data.</text>
</comment>
<dbReference type="SUPFAM" id="SSF56672">
    <property type="entry name" value="DNA/RNA polymerases"/>
    <property type="match status" value="1"/>
</dbReference>
<evidence type="ECO:0000313" key="2">
    <source>
        <dbReference type="EMBL" id="KAK2967836.1"/>
    </source>
</evidence>
<dbReference type="AlphaFoldDB" id="A0AA88QN44"/>
<dbReference type="PANTHER" id="PTHR11439:SF517">
    <property type="entry name" value="CYSTEINE-RICH RLK (RECEPTOR-LIKE PROTEIN KINASE) 8"/>
    <property type="match status" value="1"/>
</dbReference>
<accession>A0AA88QN44</accession>
<dbReference type="EMBL" id="JAVXUO010002980">
    <property type="protein sequence ID" value="KAK2967836.1"/>
    <property type="molecule type" value="Genomic_DNA"/>
</dbReference>
<reference evidence="2" key="1">
    <citation type="submission" date="2022-12" db="EMBL/GenBank/DDBJ databases">
        <title>Draft genome assemblies for two species of Escallonia (Escalloniales).</title>
        <authorList>
            <person name="Chanderbali A."/>
            <person name="Dervinis C."/>
            <person name="Anghel I."/>
            <person name="Soltis D."/>
            <person name="Soltis P."/>
            <person name="Zapata F."/>
        </authorList>
    </citation>
    <scope>NUCLEOTIDE SEQUENCE</scope>
    <source>
        <strain evidence="2">UCBG92.1500</strain>
        <tissue evidence="2">Leaf</tissue>
    </source>
</reference>
<keyword evidence="3" id="KW-1185">Reference proteome</keyword>
<dbReference type="PANTHER" id="PTHR11439">
    <property type="entry name" value="GAG-POL-RELATED RETROTRANSPOSON"/>
    <property type="match status" value="1"/>
</dbReference>
<name>A0AA88QN44_9ASTE</name>